<dbReference type="AlphaFoldDB" id="A0A0C2J595"/>
<sequence>MQATVVSISSIKPNKNNGARRIEEIDEDMISHLKRRMHSFKLLSLPLDESNNIDETHICSSFGINFRKHAAEFYVFSLPITPDFEKEPASLQTELINMQ</sequence>
<accession>A0A0C2J595</accession>
<evidence type="ECO:0000313" key="2">
    <source>
        <dbReference type="Proteomes" id="UP000031668"/>
    </source>
</evidence>
<dbReference type="EMBL" id="JWZT01004328">
    <property type="protein sequence ID" value="KII64328.1"/>
    <property type="molecule type" value="Genomic_DNA"/>
</dbReference>
<dbReference type="Proteomes" id="UP000031668">
    <property type="component" value="Unassembled WGS sequence"/>
</dbReference>
<comment type="caution">
    <text evidence="1">The sequence shown here is derived from an EMBL/GenBank/DDBJ whole genome shotgun (WGS) entry which is preliminary data.</text>
</comment>
<gene>
    <name evidence="1" type="ORF">RF11_01132</name>
</gene>
<reference evidence="1 2" key="1">
    <citation type="journal article" date="2014" name="Genome Biol. Evol.">
        <title>The genome of the myxosporean Thelohanellus kitauei shows adaptations to nutrient acquisition within its fish host.</title>
        <authorList>
            <person name="Yang Y."/>
            <person name="Xiong J."/>
            <person name="Zhou Z."/>
            <person name="Huo F."/>
            <person name="Miao W."/>
            <person name="Ran C."/>
            <person name="Liu Y."/>
            <person name="Zhang J."/>
            <person name="Feng J."/>
            <person name="Wang M."/>
            <person name="Wang M."/>
            <person name="Wang L."/>
            <person name="Yao B."/>
        </authorList>
    </citation>
    <scope>NUCLEOTIDE SEQUENCE [LARGE SCALE GENOMIC DNA]</scope>
    <source>
        <strain evidence="1">Wuqing</strain>
    </source>
</reference>
<evidence type="ECO:0000313" key="1">
    <source>
        <dbReference type="EMBL" id="KII64328.1"/>
    </source>
</evidence>
<keyword evidence="2" id="KW-1185">Reference proteome</keyword>
<protein>
    <submittedName>
        <fullName evidence="1">Uncharacterized protein</fullName>
    </submittedName>
</protein>
<name>A0A0C2J595_THEKT</name>
<proteinExistence type="predicted"/>
<organism evidence="1 2">
    <name type="scientific">Thelohanellus kitauei</name>
    <name type="common">Myxosporean</name>
    <dbReference type="NCBI Taxonomy" id="669202"/>
    <lineage>
        <taxon>Eukaryota</taxon>
        <taxon>Metazoa</taxon>
        <taxon>Cnidaria</taxon>
        <taxon>Myxozoa</taxon>
        <taxon>Myxosporea</taxon>
        <taxon>Bivalvulida</taxon>
        <taxon>Platysporina</taxon>
        <taxon>Myxobolidae</taxon>
        <taxon>Thelohanellus</taxon>
    </lineage>
</organism>